<keyword evidence="1" id="KW-0472">Membrane</keyword>
<dbReference type="EMBL" id="CP019474">
    <property type="protein sequence ID" value="UQC77425.1"/>
    <property type="molecule type" value="Genomic_DNA"/>
</dbReference>
<dbReference type="GeneID" id="73336931"/>
<keyword evidence="1" id="KW-1133">Transmembrane helix</keyword>
<dbReference type="Proteomes" id="UP000830671">
    <property type="component" value="Chromosome 2"/>
</dbReference>
<dbReference type="KEGG" id="clup:CLUP02_02893"/>
<feature type="non-terminal residue" evidence="2">
    <location>
        <position position="1"/>
    </location>
</feature>
<dbReference type="RefSeq" id="XP_049139064.1">
    <property type="nucleotide sequence ID" value="XM_049281921.1"/>
</dbReference>
<reference evidence="2" key="1">
    <citation type="journal article" date="2021" name="Mol. Plant Microbe Interact.">
        <title>Complete Genome Sequence of the Plant-Pathogenic Fungus Colletotrichum lupini.</title>
        <authorList>
            <person name="Baroncelli R."/>
            <person name="Pensec F."/>
            <person name="Da Lio D."/>
            <person name="Boufleur T."/>
            <person name="Vicente I."/>
            <person name="Sarrocco S."/>
            <person name="Picot A."/>
            <person name="Baraldi E."/>
            <person name="Sukno S."/>
            <person name="Thon M."/>
            <person name="Le Floch G."/>
        </authorList>
    </citation>
    <scope>NUCLEOTIDE SEQUENCE</scope>
    <source>
        <strain evidence="2">IMI 504893</strain>
    </source>
</reference>
<organism evidence="2 3">
    <name type="scientific">Colletotrichum lupini</name>
    <dbReference type="NCBI Taxonomy" id="145971"/>
    <lineage>
        <taxon>Eukaryota</taxon>
        <taxon>Fungi</taxon>
        <taxon>Dikarya</taxon>
        <taxon>Ascomycota</taxon>
        <taxon>Pezizomycotina</taxon>
        <taxon>Sordariomycetes</taxon>
        <taxon>Hypocreomycetidae</taxon>
        <taxon>Glomerellales</taxon>
        <taxon>Glomerellaceae</taxon>
        <taxon>Colletotrichum</taxon>
        <taxon>Colletotrichum acutatum species complex</taxon>
    </lineage>
</organism>
<name>A0A9Q8SI67_9PEZI</name>
<keyword evidence="3" id="KW-1185">Reference proteome</keyword>
<gene>
    <name evidence="2" type="ORF">CLUP02_02893</name>
</gene>
<keyword evidence="1" id="KW-0812">Transmembrane</keyword>
<proteinExistence type="predicted"/>
<evidence type="ECO:0000313" key="3">
    <source>
        <dbReference type="Proteomes" id="UP000830671"/>
    </source>
</evidence>
<dbReference type="AlphaFoldDB" id="A0A9Q8SI67"/>
<sequence>YFTLSIILDLVFNKPFGNLASNLNVYNYIYLIKYSILNIIVTAVLPSLFYILL</sequence>
<evidence type="ECO:0000256" key="1">
    <source>
        <dbReference type="SAM" id="Phobius"/>
    </source>
</evidence>
<feature type="transmembrane region" description="Helical" evidence="1">
    <location>
        <begin position="28"/>
        <end position="52"/>
    </location>
</feature>
<protein>
    <submittedName>
        <fullName evidence="2">Cytochrome P450</fullName>
    </submittedName>
</protein>
<evidence type="ECO:0000313" key="2">
    <source>
        <dbReference type="EMBL" id="UQC77425.1"/>
    </source>
</evidence>
<accession>A0A9Q8SI67</accession>